<dbReference type="Gene3D" id="1.50.10.130">
    <property type="entry name" value="Terpene synthase, N-terminal domain"/>
    <property type="match status" value="1"/>
</dbReference>
<evidence type="ECO:0000256" key="1">
    <source>
        <dbReference type="ARBA" id="ARBA00022842"/>
    </source>
</evidence>
<dbReference type="PANTHER" id="PTHR31225">
    <property type="entry name" value="OS04G0344100 PROTEIN-RELATED"/>
    <property type="match status" value="1"/>
</dbReference>
<evidence type="ECO:0000313" key="5">
    <source>
        <dbReference type="Proteomes" id="UP001054889"/>
    </source>
</evidence>
<dbReference type="Pfam" id="PF01397">
    <property type="entry name" value="Terpene_synth"/>
    <property type="match status" value="1"/>
</dbReference>
<organism evidence="4 5">
    <name type="scientific">Eleusine coracana subsp. coracana</name>
    <dbReference type="NCBI Taxonomy" id="191504"/>
    <lineage>
        <taxon>Eukaryota</taxon>
        <taxon>Viridiplantae</taxon>
        <taxon>Streptophyta</taxon>
        <taxon>Embryophyta</taxon>
        <taxon>Tracheophyta</taxon>
        <taxon>Spermatophyta</taxon>
        <taxon>Magnoliopsida</taxon>
        <taxon>Liliopsida</taxon>
        <taxon>Poales</taxon>
        <taxon>Poaceae</taxon>
        <taxon>PACMAD clade</taxon>
        <taxon>Chloridoideae</taxon>
        <taxon>Cynodonteae</taxon>
        <taxon>Eleusininae</taxon>
        <taxon>Eleusine</taxon>
    </lineage>
</organism>
<dbReference type="Gene3D" id="1.10.600.10">
    <property type="entry name" value="Farnesyl Diphosphate Synthase"/>
    <property type="match status" value="1"/>
</dbReference>
<dbReference type="InterPro" id="IPR008930">
    <property type="entry name" value="Terpenoid_cyclase/PrenylTrfase"/>
</dbReference>
<dbReference type="InterPro" id="IPR001906">
    <property type="entry name" value="Terpene_synth_N"/>
</dbReference>
<dbReference type="InterPro" id="IPR008949">
    <property type="entry name" value="Isoprenoid_synthase_dom_sf"/>
</dbReference>
<dbReference type="AlphaFoldDB" id="A0AAV5D9G2"/>
<keyword evidence="5" id="KW-1185">Reference proteome</keyword>
<proteinExistence type="predicted"/>
<feature type="domain" description="Terpene synthase N-terminal" evidence="3">
    <location>
        <begin position="2"/>
        <end position="130"/>
    </location>
</feature>
<evidence type="ECO:0000313" key="4">
    <source>
        <dbReference type="EMBL" id="GJN07329.1"/>
    </source>
</evidence>
<keyword evidence="1" id="KW-0460">Magnesium</keyword>
<dbReference type="EMBL" id="BQKI01000013">
    <property type="protein sequence ID" value="GJN07329.1"/>
    <property type="molecule type" value="Genomic_DNA"/>
</dbReference>
<dbReference type="InterPro" id="IPR036965">
    <property type="entry name" value="Terpene_synth_N_sf"/>
</dbReference>
<reference evidence="4" key="2">
    <citation type="submission" date="2021-12" db="EMBL/GenBank/DDBJ databases">
        <title>Resequencing data analysis of finger millet.</title>
        <authorList>
            <person name="Hatakeyama M."/>
            <person name="Aluri S."/>
            <person name="Balachadran M.T."/>
            <person name="Sivarajan S.R."/>
            <person name="Poveda L."/>
            <person name="Shimizu-Inatsugi R."/>
            <person name="Schlapbach R."/>
            <person name="Sreeman S.M."/>
            <person name="Shimizu K.K."/>
        </authorList>
    </citation>
    <scope>NUCLEOTIDE SEQUENCE</scope>
</reference>
<keyword evidence="2" id="KW-0456">Lyase</keyword>
<evidence type="ECO:0000259" key="3">
    <source>
        <dbReference type="Pfam" id="PF01397"/>
    </source>
</evidence>
<dbReference type="GO" id="GO:0010333">
    <property type="term" value="F:terpene synthase activity"/>
    <property type="evidence" value="ECO:0007669"/>
    <property type="project" value="InterPro"/>
</dbReference>
<dbReference type="InterPro" id="IPR050148">
    <property type="entry name" value="Terpene_synthase-like"/>
</dbReference>
<dbReference type="GO" id="GO:0016114">
    <property type="term" value="P:terpenoid biosynthetic process"/>
    <property type="evidence" value="ECO:0007669"/>
    <property type="project" value="InterPro"/>
</dbReference>
<reference evidence="4" key="1">
    <citation type="journal article" date="2018" name="DNA Res.">
        <title>Multiple hybrid de novo genome assembly of finger millet, an orphan allotetraploid crop.</title>
        <authorList>
            <person name="Hatakeyama M."/>
            <person name="Aluri S."/>
            <person name="Balachadran M.T."/>
            <person name="Sivarajan S.R."/>
            <person name="Patrignani A."/>
            <person name="Gruter S."/>
            <person name="Poveda L."/>
            <person name="Shimizu-Inatsugi R."/>
            <person name="Baeten J."/>
            <person name="Francoijs K.J."/>
            <person name="Nataraja K.N."/>
            <person name="Reddy Y.A.N."/>
            <person name="Phadnis S."/>
            <person name="Ravikumar R.L."/>
            <person name="Schlapbach R."/>
            <person name="Sreeman S.M."/>
            <person name="Shimizu K.K."/>
        </authorList>
    </citation>
    <scope>NUCLEOTIDE SEQUENCE</scope>
</reference>
<dbReference type="PANTHER" id="PTHR31225:SF93">
    <property type="entry name" value="ALPHA-HUMULENE_(-)-(E)-BETA-CARYOPHYLLENE SYNTHASE"/>
    <property type="match status" value="1"/>
</dbReference>
<dbReference type="SUPFAM" id="SSF48239">
    <property type="entry name" value="Terpenoid cyclases/Protein prenyltransferases"/>
    <property type="match status" value="1"/>
</dbReference>
<dbReference type="Proteomes" id="UP001054889">
    <property type="component" value="Unassembled WGS sequence"/>
</dbReference>
<protein>
    <recommendedName>
        <fullName evidence="3">Terpene synthase N-terminal domain-containing protein</fullName>
    </recommendedName>
</protein>
<sequence length="272" mass="31782">MIERAGKLKEEARPLFGACNNILEKMKLVDTIQHLGIDHMFEEEIDFALHEIQENGFTGSSLYEVALRFCLLREHSLWVSPDVFNKFKGEDGMFRNDIANDTRGLLSLYNAAYLLIPGEDELDEAISFARWNEDASYLLPEYLRKFYIRLLSNFKEMEEELPEDAKYRFARTKRELGTNKTDVASVVEWYFHENKVTSDIALAKIESIVEEQWKIINKARFGNPVLFPVMKLAIKIAVGIFFFNQDRCDHFMFNTEQLRETMLNLYVNPIPI</sequence>
<dbReference type="SUPFAM" id="SSF48576">
    <property type="entry name" value="Terpenoid synthases"/>
    <property type="match status" value="1"/>
</dbReference>
<comment type="caution">
    <text evidence="4">The sequence shown here is derived from an EMBL/GenBank/DDBJ whole genome shotgun (WGS) entry which is preliminary data.</text>
</comment>
<accession>A0AAV5D9G2</accession>
<gene>
    <name evidence="4" type="primary">ga25151</name>
    <name evidence="4" type="ORF">PR202_ga25151</name>
</gene>
<evidence type="ECO:0000256" key="2">
    <source>
        <dbReference type="ARBA" id="ARBA00023239"/>
    </source>
</evidence>
<name>A0AAV5D9G2_ELECO</name>